<comment type="subcellular location">
    <subcellularLocation>
        <location evidence="1 10">Cell membrane</location>
        <topology evidence="1 10">Multi-pass membrane protein</topology>
    </subcellularLocation>
</comment>
<name>A0A0R1RI82_9LACO</name>
<feature type="transmembrane region" description="Helical" evidence="10">
    <location>
        <begin position="66"/>
        <end position="87"/>
    </location>
</feature>
<dbReference type="NCBIfam" id="NF001842">
    <property type="entry name" value="PRK00567.1-3"/>
    <property type="match status" value="1"/>
</dbReference>
<dbReference type="PATRIC" id="fig|1423778.4.peg.661"/>
<keyword evidence="3 10" id="KW-0813">Transport</keyword>
<dbReference type="KEGG" id="lol:LACOL_0662"/>
<dbReference type="Proteomes" id="UP000051697">
    <property type="component" value="Unassembled WGS sequence"/>
</dbReference>
<evidence type="ECO:0000256" key="3">
    <source>
        <dbReference type="ARBA" id="ARBA00022448"/>
    </source>
</evidence>
<protein>
    <recommendedName>
        <fullName evidence="10">Large-conductance mechanosensitive channel</fullName>
    </recommendedName>
</protein>
<dbReference type="PANTHER" id="PTHR30266">
    <property type="entry name" value="MECHANOSENSITIVE CHANNEL MSCL"/>
    <property type="match status" value="1"/>
</dbReference>
<reference evidence="11 12" key="1">
    <citation type="journal article" date="2015" name="Genome Announc.">
        <title>Expanding the biotechnology potential of lactobacilli through comparative genomics of 213 strains and associated genera.</title>
        <authorList>
            <person name="Sun Z."/>
            <person name="Harris H.M."/>
            <person name="McCann A."/>
            <person name="Guo C."/>
            <person name="Argimon S."/>
            <person name="Zhang W."/>
            <person name="Yang X."/>
            <person name="Jeffery I.B."/>
            <person name="Cooney J.C."/>
            <person name="Kagawa T.F."/>
            <person name="Liu W."/>
            <person name="Song Y."/>
            <person name="Salvetti E."/>
            <person name="Wrobel A."/>
            <person name="Rasinkangas P."/>
            <person name="Parkhill J."/>
            <person name="Rea M.C."/>
            <person name="O'Sullivan O."/>
            <person name="Ritari J."/>
            <person name="Douillard F.P."/>
            <person name="Paul Ross R."/>
            <person name="Yang R."/>
            <person name="Briner A.E."/>
            <person name="Felis G.E."/>
            <person name="de Vos W.M."/>
            <person name="Barrangou R."/>
            <person name="Klaenhammer T.R."/>
            <person name="Caufield P.W."/>
            <person name="Cui Y."/>
            <person name="Zhang H."/>
            <person name="O'Toole P.W."/>
        </authorList>
    </citation>
    <scope>NUCLEOTIDE SEQUENCE [LARGE SCALE GENOMIC DNA]</scope>
    <source>
        <strain evidence="11 12">DSM 15707</strain>
    </source>
</reference>
<keyword evidence="7 10" id="KW-0406">Ion transport</keyword>
<dbReference type="PRINTS" id="PR01264">
    <property type="entry name" value="MECHCHANNEL"/>
</dbReference>
<keyword evidence="4 10" id="KW-1003">Cell membrane</keyword>
<evidence type="ECO:0000256" key="8">
    <source>
        <dbReference type="ARBA" id="ARBA00023136"/>
    </source>
</evidence>
<keyword evidence="6 10" id="KW-1133">Transmembrane helix</keyword>
<comment type="caution">
    <text evidence="11">The sequence shown here is derived from an EMBL/GenBank/DDBJ whole genome shotgun (WGS) entry which is preliminary data.</text>
</comment>
<keyword evidence="5 10" id="KW-0812">Transmembrane</keyword>
<dbReference type="NCBIfam" id="TIGR00220">
    <property type="entry name" value="mscL"/>
    <property type="match status" value="1"/>
</dbReference>
<keyword evidence="9 10" id="KW-0407">Ion channel</keyword>
<dbReference type="Pfam" id="PF01741">
    <property type="entry name" value="MscL"/>
    <property type="match status" value="1"/>
</dbReference>
<dbReference type="RefSeq" id="WP_057889606.1">
    <property type="nucleotide sequence ID" value="NZ_AZFE01000030.1"/>
</dbReference>
<dbReference type="EMBL" id="AZFE01000030">
    <property type="protein sequence ID" value="KRL56046.1"/>
    <property type="molecule type" value="Genomic_DNA"/>
</dbReference>
<comment type="similarity">
    <text evidence="2 10">Belongs to the MscL family.</text>
</comment>
<evidence type="ECO:0000313" key="11">
    <source>
        <dbReference type="EMBL" id="KRL56046.1"/>
    </source>
</evidence>
<comment type="subunit">
    <text evidence="10">Homopentamer.</text>
</comment>
<dbReference type="HAMAP" id="MF_00115">
    <property type="entry name" value="MscL"/>
    <property type="match status" value="1"/>
</dbReference>
<evidence type="ECO:0000256" key="2">
    <source>
        <dbReference type="ARBA" id="ARBA00007254"/>
    </source>
</evidence>
<organism evidence="11 12">
    <name type="scientific">Paucilactobacillus oligofermentans DSM 15707 = LMG 22743</name>
    <dbReference type="NCBI Taxonomy" id="1423778"/>
    <lineage>
        <taxon>Bacteria</taxon>
        <taxon>Bacillati</taxon>
        <taxon>Bacillota</taxon>
        <taxon>Bacilli</taxon>
        <taxon>Lactobacillales</taxon>
        <taxon>Lactobacillaceae</taxon>
        <taxon>Paucilactobacillus</taxon>
    </lineage>
</organism>
<comment type="function">
    <text evidence="10">Channel that opens in response to stretch forces in the membrane lipid bilayer. May participate in the regulation of osmotic pressure changes within the cell.</text>
</comment>
<dbReference type="PANTHER" id="PTHR30266:SF2">
    <property type="entry name" value="LARGE-CONDUCTANCE MECHANOSENSITIVE CHANNEL"/>
    <property type="match status" value="1"/>
</dbReference>
<dbReference type="OrthoDB" id="9810350at2"/>
<evidence type="ECO:0000256" key="7">
    <source>
        <dbReference type="ARBA" id="ARBA00023065"/>
    </source>
</evidence>
<dbReference type="InterPro" id="IPR001185">
    <property type="entry name" value="MS_channel"/>
</dbReference>
<dbReference type="InterPro" id="IPR019823">
    <property type="entry name" value="Mechanosensitive_channel_CS"/>
</dbReference>
<gene>
    <name evidence="10" type="primary">mscL</name>
    <name evidence="11" type="ORF">FC70_GL000633</name>
</gene>
<accession>A0A0R1RI82</accession>
<feature type="transmembrane region" description="Helical" evidence="10">
    <location>
        <begin position="12"/>
        <end position="31"/>
    </location>
</feature>
<dbReference type="SUPFAM" id="SSF81330">
    <property type="entry name" value="Gated mechanosensitive channel"/>
    <property type="match status" value="1"/>
</dbReference>
<evidence type="ECO:0000313" key="12">
    <source>
        <dbReference type="Proteomes" id="UP000051697"/>
    </source>
</evidence>
<dbReference type="Gene3D" id="1.10.1200.120">
    <property type="entry name" value="Large-conductance mechanosensitive channel, MscL, domain 1"/>
    <property type="match status" value="1"/>
</dbReference>
<dbReference type="STRING" id="1423778.FC70_GL000633"/>
<evidence type="ECO:0000256" key="5">
    <source>
        <dbReference type="ARBA" id="ARBA00022692"/>
    </source>
</evidence>
<proteinExistence type="inferred from homology"/>
<sequence length="122" mass="13489">MLSEFKNFILRGNVLDLAVGVIIGSAFTAVVKSFTNNLISPLLGIFLGKVDFSKIVLTVGSAQFKVGMFVNDIINFIIIAFVIFIIIKAVNKIVKKQDAAVIPSKEEEYLKDIRDLLEKQAK</sequence>
<evidence type="ECO:0000256" key="1">
    <source>
        <dbReference type="ARBA" id="ARBA00004651"/>
    </source>
</evidence>
<evidence type="ECO:0000256" key="6">
    <source>
        <dbReference type="ARBA" id="ARBA00022989"/>
    </source>
</evidence>
<dbReference type="GO" id="GO:0005886">
    <property type="term" value="C:plasma membrane"/>
    <property type="evidence" value="ECO:0007669"/>
    <property type="project" value="UniProtKB-SubCell"/>
</dbReference>
<evidence type="ECO:0000256" key="9">
    <source>
        <dbReference type="ARBA" id="ARBA00023303"/>
    </source>
</evidence>
<evidence type="ECO:0000256" key="10">
    <source>
        <dbReference type="HAMAP-Rule" id="MF_00115"/>
    </source>
</evidence>
<dbReference type="InterPro" id="IPR036019">
    <property type="entry name" value="MscL_channel"/>
</dbReference>
<dbReference type="InterPro" id="IPR037673">
    <property type="entry name" value="MSC/AndL"/>
</dbReference>
<dbReference type="AlphaFoldDB" id="A0A0R1RI82"/>
<evidence type="ECO:0000256" key="4">
    <source>
        <dbReference type="ARBA" id="ARBA00022475"/>
    </source>
</evidence>
<dbReference type="PROSITE" id="PS01327">
    <property type="entry name" value="MSCL"/>
    <property type="match status" value="1"/>
</dbReference>
<keyword evidence="8 10" id="KW-0472">Membrane</keyword>
<keyword evidence="12" id="KW-1185">Reference proteome</keyword>
<dbReference type="GO" id="GO:0008381">
    <property type="term" value="F:mechanosensitive monoatomic ion channel activity"/>
    <property type="evidence" value="ECO:0007669"/>
    <property type="project" value="UniProtKB-UniRule"/>
</dbReference>